<dbReference type="InterPro" id="IPR050808">
    <property type="entry name" value="Phage_Integrase"/>
</dbReference>
<dbReference type="PROSITE" id="PS51898">
    <property type="entry name" value="TYR_RECOMBINASE"/>
    <property type="match status" value="1"/>
</dbReference>
<dbReference type="Gene3D" id="1.10.150.130">
    <property type="match status" value="1"/>
</dbReference>
<dbReference type="PANTHER" id="PTHR30629">
    <property type="entry name" value="PROPHAGE INTEGRASE"/>
    <property type="match status" value="1"/>
</dbReference>
<protein>
    <submittedName>
        <fullName evidence="9">Site-specific integrase</fullName>
    </submittedName>
</protein>
<dbReference type="Proteomes" id="UP001056619">
    <property type="component" value="Chromosome"/>
</dbReference>
<feature type="domain" description="Tyr recombinase" evidence="7">
    <location>
        <begin position="168"/>
        <end position="366"/>
    </location>
</feature>
<dbReference type="Pfam" id="PF00589">
    <property type="entry name" value="Phage_integrase"/>
    <property type="match status" value="1"/>
</dbReference>
<keyword evidence="10" id="KW-1185">Reference proteome</keyword>
<dbReference type="Pfam" id="PF14659">
    <property type="entry name" value="Phage_int_SAM_3"/>
    <property type="match status" value="1"/>
</dbReference>
<evidence type="ECO:0000256" key="4">
    <source>
        <dbReference type="ARBA" id="ARBA00023172"/>
    </source>
</evidence>
<evidence type="ECO:0000256" key="1">
    <source>
        <dbReference type="ARBA" id="ARBA00008857"/>
    </source>
</evidence>
<evidence type="ECO:0000313" key="9">
    <source>
        <dbReference type="EMBL" id="USA60651.1"/>
    </source>
</evidence>
<accession>A0ABY4U3G8</accession>
<feature type="compositionally biased region" description="Acidic residues" evidence="6">
    <location>
        <begin position="383"/>
        <end position="394"/>
    </location>
</feature>
<feature type="domain" description="Core-binding (CB)" evidence="8">
    <location>
        <begin position="63"/>
        <end position="145"/>
    </location>
</feature>
<gene>
    <name evidence="9" type="ORF">NCF85_11185</name>
</gene>
<keyword evidence="2" id="KW-0229">DNA integration</keyword>
<evidence type="ECO:0000259" key="8">
    <source>
        <dbReference type="PROSITE" id="PS51900"/>
    </source>
</evidence>
<dbReference type="RefSeq" id="WP_301641645.1">
    <property type="nucleotide sequence ID" value="NZ_CP098494.1"/>
</dbReference>
<organism evidence="9 10">
    <name type="scientific">Qipengyuania citrea</name>
    <dbReference type="NCBI Taxonomy" id="225971"/>
    <lineage>
        <taxon>Bacteria</taxon>
        <taxon>Pseudomonadati</taxon>
        <taxon>Pseudomonadota</taxon>
        <taxon>Alphaproteobacteria</taxon>
        <taxon>Sphingomonadales</taxon>
        <taxon>Erythrobacteraceae</taxon>
        <taxon>Qipengyuania</taxon>
    </lineage>
</organism>
<evidence type="ECO:0000256" key="5">
    <source>
        <dbReference type="PROSITE-ProRule" id="PRU01248"/>
    </source>
</evidence>
<dbReference type="PANTHER" id="PTHR30629:SF2">
    <property type="entry name" value="PROPHAGE INTEGRASE INTS-RELATED"/>
    <property type="match status" value="1"/>
</dbReference>
<keyword evidence="4" id="KW-0233">DNA recombination</keyword>
<dbReference type="CDD" id="cd01189">
    <property type="entry name" value="INT_ICEBs1_C_like"/>
    <property type="match status" value="1"/>
</dbReference>
<evidence type="ECO:0000259" key="7">
    <source>
        <dbReference type="PROSITE" id="PS51898"/>
    </source>
</evidence>
<dbReference type="Gene3D" id="1.10.443.10">
    <property type="entry name" value="Intergrase catalytic core"/>
    <property type="match status" value="1"/>
</dbReference>
<dbReference type="InterPro" id="IPR004107">
    <property type="entry name" value="Integrase_SAM-like_N"/>
</dbReference>
<feature type="region of interest" description="Disordered" evidence="6">
    <location>
        <begin position="375"/>
        <end position="394"/>
    </location>
</feature>
<comment type="similarity">
    <text evidence="1">Belongs to the 'phage' integrase family.</text>
</comment>
<dbReference type="InterPro" id="IPR013762">
    <property type="entry name" value="Integrase-like_cat_sf"/>
</dbReference>
<evidence type="ECO:0000256" key="3">
    <source>
        <dbReference type="ARBA" id="ARBA00023125"/>
    </source>
</evidence>
<dbReference type="SUPFAM" id="SSF56349">
    <property type="entry name" value="DNA breaking-rejoining enzymes"/>
    <property type="match status" value="1"/>
</dbReference>
<evidence type="ECO:0000256" key="6">
    <source>
        <dbReference type="SAM" id="MobiDB-lite"/>
    </source>
</evidence>
<keyword evidence="3 5" id="KW-0238">DNA-binding</keyword>
<dbReference type="InterPro" id="IPR011010">
    <property type="entry name" value="DNA_brk_join_enz"/>
</dbReference>
<evidence type="ECO:0000313" key="10">
    <source>
        <dbReference type="Proteomes" id="UP001056619"/>
    </source>
</evidence>
<proteinExistence type="inferred from homology"/>
<dbReference type="EMBL" id="CP098494">
    <property type="protein sequence ID" value="USA60651.1"/>
    <property type="molecule type" value="Genomic_DNA"/>
</dbReference>
<dbReference type="PROSITE" id="PS51900">
    <property type="entry name" value="CB"/>
    <property type="match status" value="1"/>
</dbReference>
<reference evidence="9 10" key="1">
    <citation type="submission" date="2022-06" db="EMBL/GenBank/DDBJ databases">
        <authorList>
            <person name="Liu G."/>
        </authorList>
    </citation>
    <scope>NUCLEOTIDE SEQUENCE [LARGE SCALE GENOMIC DNA]</scope>
    <source>
        <strain evidence="9 10">E4</strain>
    </source>
</reference>
<dbReference type="InterPro" id="IPR002104">
    <property type="entry name" value="Integrase_catalytic"/>
</dbReference>
<dbReference type="InterPro" id="IPR010998">
    <property type="entry name" value="Integrase_recombinase_N"/>
</dbReference>
<evidence type="ECO:0000256" key="2">
    <source>
        <dbReference type="ARBA" id="ARBA00022908"/>
    </source>
</evidence>
<dbReference type="InterPro" id="IPR044068">
    <property type="entry name" value="CB"/>
</dbReference>
<name>A0ABY4U3G8_9SPHN</name>
<sequence length="394" mass="44948">MSIRKRTWVTGGQQKTAWVLVYSNGNGKRKQETFTTKREAERRWIEVSAELRRGSHVSLTDSLTVAEAGDLWIERAISEELERSTYEEYRRVLRLHIVPLIGSVKLAKLTRAIVEDFRDQLLSELSPKNATRVFSYFKIIMKLADDKELVATNVAEKVKLVTSKRHRHRPEFFQMDEVSAALAASVELGPEFRAFAHLFWLHGLRSSEGRGLTWEAINLEKGTVTISQRADRWRTIGPPKSETSFRTIPLTPSCLDAVALLKSEANPRPKDFVFPDKEGRPMTYFQQISQLYDPVMFKAGLTKEVGGVTKHLRSLHATRHTTASIWIEMGFSAKRVQKLVGHSSIQITFDLYGHLFDLKESAADMMRSVDDWVLENRPSDDNCPSDEDDAPDRD</sequence>